<gene>
    <name evidence="1" type="ORF">UFOVP496_37</name>
</gene>
<protein>
    <submittedName>
        <fullName evidence="1">Uncharacterized protein</fullName>
    </submittedName>
</protein>
<name>A0A6J5MJF9_9CAUD</name>
<reference evidence="1" key="1">
    <citation type="submission" date="2020-04" db="EMBL/GenBank/DDBJ databases">
        <authorList>
            <person name="Chiriac C."/>
            <person name="Salcher M."/>
            <person name="Ghai R."/>
            <person name="Kavagutti S V."/>
        </authorList>
    </citation>
    <scope>NUCLEOTIDE SEQUENCE</scope>
</reference>
<evidence type="ECO:0000313" key="1">
    <source>
        <dbReference type="EMBL" id="CAB4146834.1"/>
    </source>
</evidence>
<sequence>MLTPETFQIVKTAAEYTVTANGAQIGVIRPRIVGKRTIGYTWLPALGSGSPVAIRAGDERGGFKLHSLASALAGCKAIAYRAALAIA</sequence>
<dbReference type="EMBL" id="LR796472">
    <property type="protein sequence ID" value="CAB4146834.1"/>
    <property type="molecule type" value="Genomic_DNA"/>
</dbReference>
<proteinExistence type="predicted"/>
<organism evidence="1">
    <name type="scientific">uncultured Caudovirales phage</name>
    <dbReference type="NCBI Taxonomy" id="2100421"/>
    <lineage>
        <taxon>Viruses</taxon>
        <taxon>Duplodnaviria</taxon>
        <taxon>Heunggongvirae</taxon>
        <taxon>Uroviricota</taxon>
        <taxon>Caudoviricetes</taxon>
        <taxon>Peduoviridae</taxon>
        <taxon>Maltschvirus</taxon>
        <taxon>Maltschvirus maltsch</taxon>
    </lineage>
</organism>
<accession>A0A6J5MJF9</accession>